<protein>
    <submittedName>
        <fullName evidence="1">Uncharacterized protein</fullName>
    </submittedName>
</protein>
<evidence type="ECO:0000313" key="2">
    <source>
        <dbReference type="Proteomes" id="UP000600918"/>
    </source>
</evidence>
<proteinExistence type="predicted"/>
<dbReference type="Proteomes" id="UP000600918">
    <property type="component" value="Unassembled WGS sequence"/>
</dbReference>
<dbReference type="AlphaFoldDB" id="A0A834PHI9"/>
<accession>A0A834PHI9</accession>
<comment type="caution">
    <text evidence="1">The sequence shown here is derived from an EMBL/GenBank/DDBJ whole genome shotgun (WGS) entry which is preliminary data.</text>
</comment>
<keyword evidence="2" id="KW-1185">Reference proteome</keyword>
<evidence type="ECO:0000313" key="1">
    <source>
        <dbReference type="EMBL" id="KAF7439196.1"/>
    </source>
</evidence>
<organism evidence="1 2">
    <name type="scientific">Vespula pensylvanica</name>
    <name type="common">Western yellow jacket</name>
    <name type="synonym">Wasp</name>
    <dbReference type="NCBI Taxonomy" id="30213"/>
    <lineage>
        <taxon>Eukaryota</taxon>
        <taxon>Metazoa</taxon>
        <taxon>Ecdysozoa</taxon>
        <taxon>Arthropoda</taxon>
        <taxon>Hexapoda</taxon>
        <taxon>Insecta</taxon>
        <taxon>Pterygota</taxon>
        <taxon>Neoptera</taxon>
        <taxon>Endopterygota</taxon>
        <taxon>Hymenoptera</taxon>
        <taxon>Apocrita</taxon>
        <taxon>Aculeata</taxon>
        <taxon>Vespoidea</taxon>
        <taxon>Vespidae</taxon>
        <taxon>Vespinae</taxon>
        <taxon>Vespula</taxon>
    </lineage>
</organism>
<sequence length="141" mass="15865">MEKMVKDIREEPSEFLMFATSSRSFLLLSINFDGLRLFLVEEGRDRYDGILVITKDDLQENPTEIDLERSKSGDSFHSEAGVYQSSVALFSIVRNVSPRLTKLGSYSTSKDQKLVLSNNSSKTRLLRPLEGNVTAALLSEK</sequence>
<name>A0A834PHI9_VESPE</name>
<gene>
    <name evidence="1" type="ORF">H0235_001587</name>
</gene>
<reference evidence="1" key="1">
    <citation type="journal article" date="2020" name="G3 (Bethesda)">
        <title>High-Quality Assemblies for Three Invasive Social Wasps from the &lt;i&gt;Vespula&lt;/i&gt; Genus.</title>
        <authorList>
            <person name="Harrop T.W.R."/>
            <person name="Guhlin J."/>
            <person name="McLaughlin G.M."/>
            <person name="Permina E."/>
            <person name="Stockwell P."/>
            <person name="Gilligan J."/>
            <person name="Le Lec M.F."/>
            <person name="Gruber M.A.M."/>
            <person name="Quinn O."/>
            <person name="Lovegrove M."/>
            <person name="Duncan E.J."/>
            <person name="Remnant E.J."/>
            <person name="Van Eeckhoven J."/>
            <person name="Graham B."/>
            <person name="Knapp R.A."/>
            <person name="Langford K.W."/>
            <person name="Kronenberg Z."/>
            <person name="Press M.O."/>
            <person name="Eacker S.M."/>
            <person name="Wilson-Rankin E.E."/>
            <person name="Purcell J."/>
            <person name="Lester P.J."/>
            <person name="Dearden P.K."/>
        </authorList>
    </citation>
    <scope>NUCLEOTIDE SEQUENCE</scope>
    <source>
        <strain evidence="1">Volc-1</strain>
    </source>
</reference>
<dbReference type="EMBL" id="JACSDY010000001">
    <property type="protein sequence ID" value="KAF7439196.1"/>
    <property type="molecule type" value="Genomic_DNA"/>
</dbReference>